<dbReference type="RefSeq" id="WP_084567361.1">
    <property type="nucleotide sequence ID" value="NZ_JADU01000030.1"/>
</dbReference>
<feature type="domain" description="HNH" evidence="1">
    <location>
        <begin position="6"/>
        <end position="58"/>
    </location>
</feature>
<dbReference type="Proteomes" id="UP001589688">
    <property type="component" value="Unassembled WGS sequence"/>
</dbReference>
<keyword evidence="2" id="KW-0378">Hydrolase</keyword>
<evidence type="ECO:0000313" key="3">
    <source>
        <dbReference type="Proteomes" id="UP001589688"/>
    </source>
</evidence>
<keyword evidence="3" id="KW-1185">Reference proteome</keyword>
<dbReference type="InterPro" id="IPR003615">
    <property type="entry name" value="HNH_nuc"/>
</dbReference>
<gene>
    <name evidence="2" type="ORF">ACFFK8_01010</name>
</gene>
<dbReference type="EMBL" id="JBHLZF010000001">
    <property type="protein sequence ID" value="MFB9896439.1"/>
    <property type="molecule type" value="Genomic_DNA"/>
</dbReference>
<keyword evidence="2" id="KW-0540">Nuclease</keyword>
<proteinExistence type="predicted"/>
<reference evidence="2 3" key="1">
    <citation type="submission" date="2024-09" db="EMBL/GenBank/DDBJ databases">
        <authorList>
            <person name="Sun Q."/>
            <person name="Mori K."/>
        </authorList>
    </citation>
    <scope>NUCLEOTIDE SEQUENCE [LARGE SCALE GENOMIC DNA]</scope>
    <source>
        <strain evidence="2 3">ATCC 51272</strain>
    </source>
</reference>
<dbReference type="CDD" id="cd00085">
    <property type="entry name" value="HNHc"/>
    <property type="match status" value="1"/>
</dbReference>
<dbReference type="Pfam" id="PF01844">
    <property type="entry name" value="HNH"/>
    <property type="match status" value="1"/>
</dbReference>
<keyword evidence="2" id="KW-0255">Endonuclease</keyword>
<protein>
    <submittedName>
        <fullName evidence="2">HNH endonuclease signature motif containing protein</fullName>
    </submittedName>
</protein>
<sequence>MQHPLCEICLKLGITKPAEDVHHKDSFTNYSGNMKYSKAYDWSNLIALCKEHHSYLHRRGTTYGLDLD</sequence>
<name>A0ABV5ZII8_9BACT</name>
<dbReference type="GO" id="GO:0004519">
    <property type="term" value="F:endonuclease activity"/>
    <property type="evidence" value="ECO:0007669"/>
    <property type="project" value="UniProtKB-KW"/>
</dbReference>
<dbReference type="InterPro" id="IPR002711">
    <property type="entry name" value="HNH"/>
</dbReference>
<evidence type="ECO:0000259" key="1">
    <source>
        <dbReference type="Pfam" id="PF01844"/>
    </source>
</evidence>
<accession>A0ABV5ZII8</accession>
<comment type="caution">
    <text evidence="2">The sequence shown here is derived from an EMBL/GenBank/DDBJ whole genome shotgun (WGS) entry which is preliminary data.</text>
</comment>
<evidence type="ECO:0000313" key="2">
    <source>
        <dbReference type="EMBL" id="MFB9896439.1"/>
    </source>
</evidence>
<organism evidence="2 3">
    <name type="scientific">Hallella seregens ATCC 51272</name>
    <dbReference type="NCBI Taxonomy" id="1336250"/>
    <lineage>
        <taxon>Bacteria</taxon>
        <taxon>Pseudomonadati</taxon>
        <taxon>Bacteroidota</taxon>
        <taxon>Bacteroidia</taxon>
        <taxon>Bacteroidales</taxon>
        <taxon>Prevotellaceae</taxon>
        <taxon>Hallella</taxon>
    </lineage>
</organism>